<dbReference type="Proteomes" id="UP000009168">
    <property type="component" value="Unassembled WGS sequence"/>
</dbReference>
<dbReference type="PANTHER" id="PTHR48420:SF1">
    <property type="entry name" value="NON-HAEM DIOXYGENASE N-TERMINAL DOMAIN-CONTAINING PROTEIN"/>
    <property type="match status" value="1"/>
</dbReference>
<dbReference type="GO" id="GO:0051213">
    <property type="term" value="F:dioxygenase activity"/>
    <property type="evidence" value="ECO:0007669"/>
    <property type="project" value="UniProtKB-KW"/>
</dbReference>
<keyword evidence="1" id="KW-0223">Dioxygenase</keyword>
<protein>
    <submittedName>
        <fullName evidence="1">Dioxygenase domain protein</fullName>
    </submittedName>
</protein>
<reference evidence="2" key="1">
    <citation type="journal article" date="2006" name="PLoS Biol.">
        <title>Macronuclear genome sequence of the ciliate Tetrahymena thermophila, a model eukaryote.</title>
        <authorList>
            <person name="Eisen J.A."/>
            <person name="Coyne R.S."/>
            <person name="Wu M."/>
            <person name="Wu D."/>
            <person name="Thiagarajan M."/>
            <person name="Wortman J.R."/>
            <person name="Badger J.H."/>
            <person name="Ren Q."/>
            <person name="Amedeo P."/>
            <person name="Jones K.M."/>
            <person name="Tallon L.J."/>
            <person name="Delcher A.L."/>
            <person name="Salzberg S.L."/>
            <person name="Silva J.C."/>
            <person name="Haas B.J."/>
            <person name="Majoros W.H."/>
            <person name="Farzad M."/>
            <person name="Carlton J.M."/>
            <person name="Smith R.K. Jr."/>
            <person name="Garg J."/>
            <person name="Pearlman R.E."/>
            <person name="Karrer K.M."/>
            <person name="Sun L."/>
            <person name="Manning G."/>
            <person name="Elde N.C."/>
            <person name="Turkewitz A.P."/>
            <person name="Asai D.J."/>
            <person name="Wilkes D.E."/>
            <person name="Wang Y."/>
            <person name="Cai H."/>
            <person name="Collins K."/>
            <person name="Stewart B.A."/>
            <person name="Lee S.R."/>
            <person name="Wilamowska K."/>
            <person name="Weinberg Z."/>
            <person name="Ruzzo W.L."/>
            <person name="Wloga D."/>
            <person name="Gaertig J."/>
            <person name="Frankel J."/>
            <person name="Tsao C.-C."/>
            <person name="Gorovsky M.A."/>
            <person name="Keeling P.J."/>
            <person name="Waller R.F."/>
            <person name="Patron N.J."/>
            <person name="Cherry J.M."/>
            <person name="Stover N.A."/>
            <person name="Krieger C.J."/>
            <person name="del Toro C."/>
            <person name="Ryder H.F."/>
            <person name="Williamson S.C."/>
            <person name="Barbeau R.A."/>
            <person name="Hamilton E.P."/>
            <person name="Orias E."/>
        </authorList>
    </citation>
    <scope>NUCLEOTIDE SEQUENCE [LARGE SCALE GENOMIC DNA]</scope>
    <source>
        <strain evidence="2">SB210</strain>
    </source>
</reference>
<dbReference type="eggNOG" id="ENOG502QRGK">
    <property type="taxonomic scope" value="Eukaryota"/>
</dbReference>
<dbReference type="Gene3D" id="2.60.120.330">
    <property type="entry name" value="B-lactam Antibiotic, Isopenicillin N Synthase, Chain"/>
    <property type="match status" value="1"/>
</dbReference>
<evidence type="ECO:0000313" key="1">
    <source>
        <dbReference type="EMBL" id="EAS01485.2"/>
    </source>
</evidence>
<keyword evidence="1" id="KW-0560">Oxidoreductase</keyword>
<proteinExistence type="predicted"/>
<dbReference type="GeneID" id="7828822"/>
<dbReference type="SUPFAM" id="SSF51197">
    <property type="entry name" value="Clavaminate synthase-like"/>
    <property type="match status" value="1"/>
</dbReference>
<dbReference type="EMBL" id="GG662603">
    <property type="protein sequence ID" value="EAS01485.2"/>
    <property type="molecule type" value="Genomic_DNA"/>
</dbReference>
<evidence type="ECO:0000313" key="2">
    <source>
        <dbReference type="Proteomes" id="UP000009168"/>
    </source>
</evidence>
<dbReference type="PANTHER" id="PTHR48420">
    <property type="entry name" value="NON-HAEM DIOXYGENASE N-TERMINAL DOMAIN-CONTAINING PROTEIN"/>
    <property type="match status" value="1"/>
</dbReference>
<organism evidence="1 2">
    <name type="scientific">Tetrahymena thermophila (strain SB210)</name>
    <dbReference type="NCBI Taxonomy" id="312017"/>
    <lineage>
        <taxon>Eukaryota</taxon>
        <taxon>Sar</taxon>
        <taxon>Alveolata</taxon>
        <taxon>Ciliophora</taxon>
        <taxon>Intramacronucleata</taxon>
        <taxon>Oligohymenophorea</taxon>
        <taxon>Hymenostomatida</taxon>
        <taxon>Tetrahymenina</taxon>
        <taxon>Tetrahymenidae</taxon>
        <taxon>Tetrahymena</taxon>
    </lineage>
</organism>
<dbReference type="OrthoDB" id="407774at2759"/>
<dbReference type="InParanoid" id="I7MLA7"/>
<dbReference type="STRING" id="312017.I7MLA7"/>
<dbReference type="AlphaFoldDB" id="I7MLA7"/>
<keyword evidence="2" id="KW-1185">Reference proteome</keyword>
<name>I7MLA7_TETTS</name>
<sequence>MLCILNRGLKLKMTQMKRLAYYSTEQVSFDFNEILDENLDLNERIKTAFGPEGTGICTIKNVPNYKRARQNLLNLSYQLANLPQEEKAKLDRPEVKWSRGWQESKEHFGNKNDKLKSAFIALPLREEETHLTQTQQQVLGDAASKLYQSGNVWPEGPLPTFKPHFKLLSNIMVDTSFLLAKHIDKYVSQVMTSYKRDTLYNLIKNNKDHVGRLNYYKSSTDPITREDDWNSWHTDYSALSALTPAIYITHDGYPVTFDDRKTGLFFKNRWGEKEHISADKDSIIFQIGESMQILSGGVLEATPYCVSRSKKSQDLGLNRATFQLYLVPPPEYKLFTPSGIDERYAYGRQIDQVPHITKRWNQGIPFATFQQKTIQEYRI</sequence>
<dbReference type="RefSeq" id="XP_001021731.2">
    <property type="nucleotide sequence ID" value="XM_001021731.2"/>
</dbReference>
<dbReference type="InterPro" id="IPR027443">
    <property type="entry name" value="IPNS-like_sf"/>
</dbReference>
<dbReference type="KEGG" id="tet:TTHERM_00151990"/>
<gene>
    <name evidence="1" type="ORF">TTHERM_00151990</name>
</gene>
<accession>I7MLA7</accession>